<organism evidence="3 4">
    <name type="scientific">Chryseobacterium luquanense</name>
    <dbReference type="NCBI Taxonomy" id="2983766"/>
    <lineage>
        <taxon>Bacteria</taxon>
        <taxon>Pseudomonadati</taxon>
        <taxon>Bacteroidota</taxon>
        <taxon>Flavobacteriia</taxon>
        <taxon>Flavobacteriales</taxon>
        <taxon>Weeksellaceae</taxon>
        <taxon>Chryseobacterium group</taxon>
        <taxon>Chryseobacterium</taxon>
    </lineage>
</organism>
<dbReference type="NCBIfam" id="TIGR01200">
    <property type="entry name" value="GLPGLI"/>
    <property type="match status" value="1"/>
</dbReference>
<feature type="chain" id="PRO_5047372939" evidence="2">
    <location>
        <begin position="19"/>
        <end position="297"/>
    </location>
</feature>
<comment type="caution">
    <text evidence="3">The sequence shown here is derived from an EMBL/GenBank/DDBJ whole genome shotgun (WGS) entry which is preliminary data.</text>
</comment>
<dbReference type="EMBL" id="JAOVZV010000015">
    <property type="protein sequence ID" value="MCX8533284.1"/>
    <property type="molecule type" value="Genomic_DNA"/>
</dbReference>
<proteinExistence type="predicted"/>
<gene>
    <name evidence="3" type="ORF">OEA66_13075</name>
</gene>
<feature type="signal peptide" evidence="2">
    <location>
        <begin position="1"/>
        <end position="18"/>
    </location>
</feature>
<feature type="region of interest" description="Disordered" evidence="1">
    <location>
        <begin position="278"/>
        <end position="297"/>
    </location>
</feature>
<sequence length="297" mass="34134">MKNIFSILFIAVFAIANAQETANRFFYELTYAPNKDSLEKKNKEMTILDITKDKSIYRDYLAVSQDSILKVEVEAMQKAGTFKDLSKSVKQPKFSHIITKTYPTMDVSYADYILQDKVNYKDNTAFDWKILGDKAKIGEYNAQKATTSFGGRNWTAWFTTDVPFQDGPYKFKGLPGLIVKVEDDSKNYSWELKGNKKIADYNTESYSEKLMKQFGQGKNSIEVSRDKFEQMYAAYKKDPFGSVRSQLSQIPADAKMPDGTSISQMMRDTEERLKKHLRENSNSIEIDNVAEKTKKKK</sequence>
<dbReference type="Proteomes" id="UP001070176">
    <property type="component" value="Unassembled WGS sequence"/>
</dbReference>
<evidence type="ECO:0000313" key="4">
    <source>
        <dbReference type="Proteomes" id="UP001070176"/>
    </source>
</evidence>
<name>A0ABT3Y5B1_9FLAO</name>
<evidence type="ECO:0000313" key="3">
    <source>
        <dbReference type="EMBL" id="MCX8533284.1"/>
    </source>
</evidence>
<evidence type="ECO:0000256" key="1">
    <source>
        <dbReference type="SAM" id="MobiDB-lite"/>
    </source>
</evidence>
<evidence type="ECO:0000256" key="2">
    <source>
        <dbReference type="SAM" id="SignalP"/>
    </source>
</evidence>
<reference evidence="3" key="1">
    <citation type="submission" date="2022-10" db="EMBL/GenBank/DDBJ databases">
        <title>Chryseobacterium sp. nov., a novel bacterial species.</title>
        <authorList>
            <person name="Cao Y."/>
        </authorList>
    </citation>
    <scope>NUCLEOTIDE SEQUENCE</scope>
    <source>
        <strain evidence="3">KC 927</strain>
    </source>
</reference>
<keyword evidence="4" id="KW-1185">Reference proteome</keyword>
<protein>
    <submittedName>
        <fullName evidence="3">GLPGLI family protein</fullName>
    </submittedName>
</protein>
<dbReference type="RefSeq" id="WP_267281788.1">
    <property type="nucleotide sequence ID" value="NZ_JAOVZV010000015.1"/>
</dbReference>
<dbReference type="InterPro" id="IPR005901">
    <property type="entry name" value="GLPGLI"/>
</dbReference>
<accession>A0ABT3Y5B1</accession>
<dbReference type="Pfam" id="PF09697">
    <property type="entry name" value="Porph_ging"/>
    <property type="match status" value="1"/>
</dbReference>
<keyword evidence="2" id="KW-0732">Signal</keyword>